<name>A0A8S5PMN4_9CAUD</name>
<dbReference type="EMBL" id="BK015460">
    <property type="protein sequence ID" value="DAE08008.1"/>
    <property type="molecule type" value="Genomic_DNA"/>
</dbReference>
<accession>A0A8S5PMN4</accession>
<protein>
    <submittedName>
        <fullName evidence="1">Uncharacterized protein</fullName>
    </submittedName>
</protein>
<sequence>MPLTHSCRIYNRPMPRLAIAVKIHRAHRPAQHRFAVLAC</sequence>
<proteinExistence type="predicted"/>
<organism evidence="1">
    <name type="scientific">Siphoviridae sp. ctbLB3</name>
    <dbReference type="NCBI Taxonomy" id="2825565"/>
    <lineage>
        <taxon>Viruses</taxon>
        <taxon>Duplodnaviria</taxon>
        <taxon>Heunggongvirae</taxon>
        <taxon>Uroviricota</taxon>
        <taxon>Caudoviricetes</taxon>
    </lineage>
</organism>
<reference evidence="1" key="1">
    <citation type="journal article" date="2021" name="Proc. Natl. Acad. Sci. U.S.A.">
        <title>A Catalog of Tens of Thousands of Viruses from Human Metagenomes Reveals Hidden Associations with Chronic Diseases.</title>
        <authorList>
            <person name="Tisza M.J."/>
            <person name="Buck C.B."/>
        </authorList>
    </citation>
    <scope>NUCLEOTIDE SEQUENCE</scope>
    <source>
        <strain evidence="1">CtbLB3</strain>
    </source>
</reference>
<evidence type="ECO:0000313" key="1">
    <source>
        <dbReference type="EMBL" id="DAE08008.1"/>
    </source>
</evidence>